<evidence type="ECO:0000256" key="1">
    <source>
        <dbReference type="ARBA" id="ARBA00022898"/>
    </source>
</evidence>
<accession>A0A9X1HNV7</accession>
<dbReference type="InterPro" id="IPR000653">
    <property type="entry name" value="DegT/StrS_aminotransferase"/>
</dbReference>
<feature type="active site" description="Proton acceptor" evidence="3">
    <location>
        <position position="181"/>
    </location>
</feature>
<name>A0A9X1HNV7_9BACT</name>
<protein>
    <submittedName>
        <fullName evidence="6">DegT/DnrJ/EryC1/StrS family aminotransferase</fullName>
    </submittedName>
</protein>
<dbReference type="Pfam" id="PF01041">
    <property type="entry name" value="DegT_DnrJ_EryC1"/>
    <property type="match status" value="1"/>
</dbReference>
<dbReference type="AlphaFoldDB" id="A0A9X1HNV7"/>
<keyword evidence="1 4" id="KW-0663">Pyridoxal phosphate</keyword>
<evidence type="ECO:0000256" key="2">
    <source>
        <dbReference type="ARBA" id="ARBA00037999"/>
    </source>
</evidence>
<dbReference type="PANTHER" id="PTHR30244">
    <property type="entry name" value="TRANSAMINASE"/>
    <property type="match status" value="1"/>
</dbReference>
<dbReference type="PANTHER" id="PTHR30244:SF9">
    <property type="entry name" value="PROTEIN RV3402C"/>
    <property type="match status" value="1"/>
</dbReference>
<dbReference type="GO" id="GO:0030170">
    <property type="term" value="F:pyridoxal phosphate binding"/>
    <property type="evidence" value="ECO:0007669"/>
    <property type="project" value="TreeGrafter"/>
</dbReference>
<keyword evidence="7" id="KW-1185">Reference proteome</keyword>
<comment type="similarity">
    <text evidence="2 5">Belongs to the DegT/DnrJ/EryC1 family.</text>
</comment>
<sequence length="359" mass="40781">MILVTKPYLPDKSKYIRYIDQIFERNWLTNNGPLVNELELKLKEYLGLKHLLYTSNGTIAIQMAIKALDLKGTIITTPFSYVATTSSIVWEGLKPIFVDIDESTCNIDPSKIEASIQDDTCAILATHCFGNPCDIDAIQKIASKHDLKVIYDAAHCFGTKYKGRSVFEFGDISTTSFHATKLFHTVEGGAVITKAPDLLKRMAYLRNFGHDGPEKFNGVGVNGKNSEFHAAMGLANLDDIEEILLRRRQQCDYYDSKLGKLKIAKPIIGDSAEFNFAYYPIIFESEEICIKMKDGLEDRRVFPRRYFYPSLSSLDYVEHQTTPISDSIASRILCLPLYHTLSKEEQDMIIRILLRTQNY</sequence>
<dbReference type="Gene3D" id="3.40.640.10">
    <property type="entry name" value="Type I PLP-dependent aspartate aminotransferase-like (Major domain)"/>
    <property type="match status" value="1"/>
</dbReference>
<keyword evidence="6" id="KW-0032">Aminotransferase</keyword>
<evidence type="ECO:0000313" key="7">
    <source>
        <dbReference type="Proteomes" id="UP001139409"/>
    </source>
</evidence>
<dbReference type="EMBL" id="JAIXNE010000001">
    <property type="protein sequence ID" value="MCA6073432.1"/>
    <property type="molecule type" value="Genomic_DNA"/>
</dbReference>
<reference evidence="6" key="1">
    <citation type="submission" date="2021-09" db="EMBL/GenBank/DDBJ databases">
        <title>Fulvivirga sp. isolated from coastal sediment.</title>
        <authorList>
            <person name="Yu H."/>
        </authorList>
    </citation>
    <scope>NUCLEOTIDE SEQUENCE</scope>
    <source>
        <strain evidence="6">1062</strain>
    </source>
</reference>
<dbReference type="CDD" id="cd00616">
    <property type="entry name" value="AHBA_syn"/>
    <property type="match status" value="1"/>
</dbReference>
<dbReference type="InterPro" id="IPR015421">
    <property type="entry name" value="PyrdxlP-dep_Trfase_major"/>
</dbReference>
<evidence type="ECO:0000256" key="3">
    <source>
        <dbReference type="PIRSR" id="PIRSR000390-1"/>
    </source>
</evidence>
<comment type="caution">
    <text evidence="6">The sequence shown here is derived from an EMBL/GenBank/DDBJ whole genome shotgun (WGS) entry which is preliminary data.</text>
</comment>
<dbReference type="Proteomes" id="UP001139409">
    <property type="component" value="Unassembled WGS sequence"/>
</dbReference>
<feature type="modified residue" description="N6-(pyridoxal phosphate)lysine" evidence="4">
    <location>
        <position position="181"/>
    </location>
</feature>
<organism evidence="6 7">
    <name type="scientific">Fulvivirga sedimenti</name>
    <dbReference type="NCBI Taxonomy" id="2879465"/>
    <lineage>
        <taxon>Bacteria</taxon>
        <taxon>Pseudomonadati</taxon>
        <taxon>Bacteroidota</taxon>
        <taxon>Cytophagia</taxon>
        <taxon>Cytophagales</taxon>
        <taxon>Fulvivirgaceae</taxon>
        <taxon>Fulvivirga</taxon>
    </lineage>
</organism>
<evidence type="ECO:0000256" key="4">
    <source>
        <dbReference type="PIRSR" id="PIRSR000390-2"/>
    </source>
</evidence>
<keyword evidence="6" id="KW-0808">Transferase</keyword>
<gene>
    <name evidence="6" type="ORF">LDX50_01045</name>
</gene>
<dbReference type="SUPFAM" id="SSF53383">
    <property type="entry name" value="PLP-dependent transferases"/>
    <property type="match status" value="1"/>
</dbReference>
<dbReference type="GO" id="GO:0000271">
    <property type="term" value="P:polysaccharide biosynthetic process"/>
    <property type="evidence" value="ECO:0007669"/>
    <property type="project" value="TreeGrafter"/>
</dbReference>
<evidence type="ECO:0000313" key="6">
    <source>
        <dbReference type="EMBL" id="MCA6073432.1"/>
    </source>
</evidence>
<dbReference type="PIRSF" id="PIRSF000390">
    <property type="entry name" value="PLP_StrS"/>
    <property type="match status" value="1"/>
</dbReference>
<dbReference type="RefSeq" id="WP_225696549.1">
    <property type="nucleotide sequence ID" value="NZ_JAIXNE010000001.1"/>
</dbReference>
<proteinExistence type="inferred from homology"/>
<dbReference type="GO" id="GO:0008483">
    <property type="term" value="F:transaminase activity"/>
    <property type="evidence" value="ECO:0007669"/>
    <property type="project" value="UniProtKB-KW"/>
</dbReference>
<dbReference type="InterPro" id="IPR015424">
    <property type="entry name" value="PyrdxlP-dep_Trfase"/>
</dbReference>
<evidence type="ECO:0000256" key="5">
    <source>
        <dbReference type="RuleBase" id="RU004508"/>
    </source>
</evidence>